<dbReference type="AlphaFoldDB" id="A0A4U0VC31"/>
<gene>
    <name evidence="2" type="ORF">B0A49_13701</name>
</gene>
<accession>A0A4U0VC31</accession>
<dbReference type="EMBL" id="NAJN01002940">
    <property type="protein sequence ID" value="TKA46333.1"/>
    <property type="molecule type" value="Genomic_DNA"/>
</dbReference>
<dbReference type="Proteomes" id="UP000308768">
    <property type="component" value="Unassembled WGS sequence"/>
</dbReference>
<evidence type="ECO:0000313" key="3">
    <source>
        <dbReference type="Proteomes" id="UP000308768"/>
    </source>
</evidence>
<organism evidence="2 3">
    <name type="scientific">Cryomyces minteri</name>
    <dbReference type="NCBI Taxonomy" id="331657"/>
    <lineage>
        <taxon>Eukaryota</taxon>
        <taxon>Fungi</taxon>
        <taxon>Dikarya</taxon>
        <taxon>Ascomycota</taxon>
        <taxon>Pezizomycotina</taxon>
        <taxon>Dothideomycetes</taxon>
        <taxon>Dothideomycetes incertae sedis</taxon>
        <taxon>Cryomyces</taxon>
    </lineage>
</organism>
<feature type="compositionally biased region" description="Polar residues" evidence="1">
    <location>
        <begin position="38"/>
        <end position="50"/>
    </location>
</feature>
<evidence type="ECO:0000313" key="2">
    <source>
        <dbReference type="EMBL" id="TKA46333.1"/>
    </source>
</evidence>
<sequence>MASNLEVPVSPITAPTMNPALAIPPPSINATPVELDGTPTSAKKQGTVISPRSGGAARGSATFSPDADDEVYAELNGEKGVGAVERERRAQLLSSRSRDPAVIVDVPQTPQAEELETVAKATRQ</sequence>
<name>A0A4U0VC31_9PEZI</name>
<comment type="caution">
    <text evidence="2">The sequence shown here is derived from an EMBL/GenBank/DDBJ whole genome shotgun (WGS) entry which is preliminary data.</text>
</comment>
<protein>
    <submittedName>
        <fullName evidence="2">Uncharacterized protein</fullName>
    </submittedName>
</protein>
<keyword evidence="3" id="KW-1185">Reference proteome</keyword>
<dbReference type="OrthoDB" id="5310629at2759"/>
<feature type="region of interest" description="Disordered" evidence="1">
    <location>
        <begin position="23"/>
        <end position="64"/>
    </location>
</feature>
<reference evidence="2 3" key="1">
    <citation type="submission" date="2017-03" db="EMBL/GenBank/DDBJ databases">
        <title>Genomes of endolithic fungi from Antarctica.</title>
        <authorList>
            <person name="Coleine C."/>
            <person name="Masonjones S."/>
            <person name="Stajich J.E."/>
        </authorList>
    </citation>
    <scope>NUCLEOTIDE SEQUENCE [LARGE SCALE GENOMIC DNA]</scope>
    <source>
        <strain evidence="2 3">CCFEE 5187</strain>
    </source>
</reference>
<proteinExistence type="predicted"/>
<evidence type="ECO:0000256" key="1">
    <source>
        <dbReference type="SAM" id="MobiDB-lite"/>
    </source>
</evidence>